<accession>A0A8C6YHP7</accession>
<dbReference type="AlphaFoldDB" id="A0A8C6YHP7"/>
<sequence>MGPCRTPGPLGGCWGVSGSPRTPGPRGGSPRTPGPRGGSPGRRGPVRAPGACGPLPDAGAPCGQVNYTQPVVAVQFLNATPNEEHHVECRLRAAGLRPPDERDKFAGRVAFRLRVNRQ</sequence>
<dbReference type="InterPro" id="IPR000402">
    <property type="entry name" value="Na/K_ATPase_sub_beta"/>
</dbReference>
<evidence type="ECO:0000256" key="5">
    <source>
        <dbReference type="ARBA" id="ARBA00022989"/>
    </source>
</evidence>
<keyword evidence="5" id="KW-1133">Transmembrane helix</keyword>
<feature type="compositionally biased region" description="Low complexity" evidence="7">
    <location>
        <begin position="42"/>
        <end position="54"/>
    </location>
</feature>
<evidence type="ECO:0000256" key="4">
    <source>
        <dbReference type="ARBA" id="ARBA00022968"/>
    </source>
</evidence>
<evidence type="ECO:0000313" key="8">
    <source>
        <dbReference type="Ensembl" id="ENSNPEP00000000098.1"/>
    </source>
</evidence>
<dbReference type="InterPro" id="IPR038702">
    <property type="entry name" value="Na/K_ATPase_sub_beta_sf"/>
</dbReference>
<evidence type="ECO:0000256" key="7">
    <source>
        <dbReference type="SAM" id="MobiDB-lite"/>
    </source>
</evidence>
<dbReference type="Ensembl" id="ENSNPET00000000099.1">
    <property type="protein sequence ID" value="ENSNPEP00000000098.1"/>
    <property type="gene ID" value="ENSNPEG00000000111.1"/>
</dbReference>
<evidence type="ECO:0000256" key="2">
    <source>
        <dbReference type="ARBA" id="ARBA00005876"/>
    </source>
</evidence>
<evidence type="ECO:0000313" key="9">
    <source>
        <dbReference type="Proteomes" id="UP000694420"/>
    </source>
</evidence>
<reference evidence="8" key="1">
    <citation type="submission" date="2025-08" db="UniProtKB">
        <authorList>
            <consortium name="Ensembl"/>
        </authorList>
    </citation>
    <scope>IDENTIFICATION</scope>
</reference>
<evidence type="ECO:0000256" key="6">
    <source>
        <dbReference type="ARBA" id="ARBA00023136"/>
    </source>
</evidence>
<keyword evidence="3" id="KW-0812">Transmembrane</keyword>
<protein>
    <submittedName>
        <fullName evidence="8">Uncharacterized protein</fullName>
    </submittedName>
</protein>
<proteinExistence type="inferred from homology"/>
<evidence type="ECO:0000256" key="1">
    <source>
        <dbReference type="ARBA" id="ARBA00004606"/>
    </source>
</evidence>
<dbReference type="GO" id="GO:0006814">
    <property type="term" value="P:sodium ion transport"/>
    <property type="evidence" value="ECO:0007669"/>
    <property type="project" value="InterPro"/>
</dbReference>
<keyword evidence="6" id="KW-0472">Membrane</keyword>
<comment type="subcellular location">
    <subcellularLocation>
        <location evidence="1">Membrane</location>
        <topology evidence="1">Single-pass type II membrane protein</topology>
    </subcellularLocation>
</comment>
<organism evidence="8 9">
    <name type="scientific">Nothoprocta perdicaria</name>
    <name type="common">Chilean tinamou</name>
    <name type="synonym">Crypturus perdicarius</name>
    <dbReference type="NCBI Taxonomy" id="30464"/>
    <lineage>
        <taxon>Eukaryota</taxon>
        <taxon>Metazoa</taxon>
        <taxon>Chordata</taxon>
        <taxon>Craniata</taxon>
        <taxon>Vertebrata</taxon>
        <taxon>Euteleostomi</taxon>
        <taxon>Archelosauria</taxon>
        <taxon>Archosauria</taxon>
        <taxon>Dinosauria</taxon>
        <taxon>Saurischia</taxon>
        <taxon>Theropoda</taxon>
        <taxon>Coelurosauria</taxon>
        <taxon>Aves</taxon>
        <taxon>Palaeognathae</taxon>
        <taxon>Tinamiformes</taxon>
        <taxon>Tinamidae</taxon>
        <taxon>Nothoprocta</taxon>
    </lineage>
</organism>
<dbReference type="Proteomes" id="UP000694420">
    <property type="component" value="Unplaced"/>
</dbReference>
<comment type="similarity">
    <text evidence="2">Belongs to the X(+)/potassium ATPases subunit beta family.</text>
</comment>
<dbReference type="Gene3D" id="2.60.40.1660">
    <property type="entry name" value="Na, k-atpase alpha subunit"/>
    <property type="match status" value="1"/>
</dbReference>
<evidence type="ECO:0000256" key="3">
    <source>
        <dbReference type="ARBA" id="ARBA00022692"/>
    </source>
</evidence>
<keyword evidence="4" id="KW-0735">Signal-anchor</keyword>
<dbReference type="GO" id="GO:0005890">
    <property type="term" value="C:sodium:potassium-exchanging ATPase complex"/>
    <property type="evidence" value="ECO:0007669"/>
    <property type="project" value="InterPro"/>
</dbReference>
<reference evidence="8" key="2">
    <citation type="submission" date="2025-09" db="UniProtKB">
        <authorList>
            <consortium name="Ensembl"/>
        </authorList>
    </citation>
    <scope>IDENTIFICATION</scope>
</reference>
<keyword evidence="9" id="KW-1185">Reference proteome</keyword>
<dbReference type="Pfam" id="PF00287">
    <property type="entry name" value="Na_K-ATPase"/>
    <property type="match status" value="1"/>
</dbReference>
<feature type="region of interest" description="Disordered" evidence="7">
    <location>
        <begin position="1"/>
        <end position="60"/>
    </location>
</feature>
<dbReference type="GO" id="GO:0006813">
    <property type="term" value="P:potassium ion transport"/>
    <property type="evidence" value="ECO:0007669"/>
    <property type="project" value="InterPro"/>
</dbReference>
<name>A0A8C6YHP7_NOTPE</name>